<dbReference type="FunFam" id="3.40.50.2300:FF:000081">
    <property type="entry name" value="Glutamate receptor"/>
    <property type="match status" value="1"/>
</dbReference>
<dbReference type="OrthoDB" id="827003at2759"/>
<gene>
    <name evidence="17" type="ORF">POTOM_025775</name>
</gene>
<feature type="region of interest" description="Disordered" evidence="13">
    <location>
        <begin position="883"/>
        <end position="963"/>
    </location>
</feature>
<feature type="domain" description="Ionotropic glutamate receptor C-terminal" evidence="16">
    <location>
        <begin position="438"/>
        <end position="808"/>
    </location>
</feature>
<dbReference type="PANTHER" id="PTHR34836:SF7">
    <property type="entry name" value="RECEPTOR LIGAND BINDING REGION DOMAIN-CONTAINING PROTEIN"/>
    <property type="match status" value="1"/>
</dbReference>
<dbReference type="Proteomes" id="UP000886885">
    <property type="component" value="Chromosome 6D"/>
</dbReference>
<keyword evidence="11" id="KW-1071">Ligand-gated ion channel</keyword>
<feature type="compositionally biased region" description="Basic and acidic residues" evidence="13">
    <location>
        <begin position="883"/>
        <end position="896"/>
    </location>
</feature>
<dbReference type="FunFam" id="1.10.287.70:FF:000037">
    <property type="entry name" value="Glutamate receptor"/>
    <property type="match status" value="1"/>
</dbReference>
<feature type="compositionally biased region" description="Low complexity" evidence="13">
    <location>
        <begin position="409"/>
        <end position="418"/>
    </location>
</feature>
<name>A0A8X8CXN2_POPTO</name>
<evidence type="ECO:0000256" key="5">
    <source>
        <dbReference type="ARBA" id="ARBA00022729"/>
    </source>
</evidence>
<dbReference type="AlphaFoldDB" id="A0A8X8CXN2"/>
<comment type="subcellular location">
    <subcellularLocation>
        <location evidence="1">Membrane</location>
        <topology evidence="1">Multi-pass membrane protein</topology>
    </subcellularLocation>
</comment>
<keyword evidence="4 14" id="KW-0812">Transmembrane</keyword>
<evidence type="ECO:0000256" key="12">
    <source>
        <dbReference type="ARBA" id="ARBA00023303"/>
    </source>
</evidence>
<reference evidence="17" key="1">
    <citation type="journal article" date="2020" name="bioRxiv">
        <title>Hybrid origin of Populus tomentosa Carr. identified through genome sequencing and phylogenomic analysis.</title>
        <authorList>
            <person name="An X."/>
            <person name="Gao K."/>
            <person name="Chen Z."/>
            <person name="Li J."/>
            <person name="Yang X."/>
            <person name="Yang X."/>
            <person name="Zhou J."/>
            <person name="Guo T."/>
            <person name="Zhao T."/>
            <person name="Huang S."/>
            <person name="Miao D."/>
            <person name="Khan W.U."/>
            <person name="Rao P."/>
            <person name="Ye M."/>
            <person name="Lei B."/>
            <person name="Liao W."/>
            <person name="Wang J."/>
            <person name="Ji L."/>
            <person name="Li Y."/>
            <person name="Guo B."/>
            <person name="Mustafa N.S."/>
            <person name="Li S."/>
            <person name="Yun Q."/>
            <person name="Keller S.R."/>
            <person name="Mao J."/>
            <person name="Zhang R."/>
            <person name="Strauss S.H."/>
        </authorList>
    </citation>
    <scope>NUCLEOTIDE SEQUENCE</scope>
    <source>
        <strain evidence="17">GM15</strain>
        <tissue evidence="17">Leaf</tissue>
    </source>
</reference>
<comment type="caution">
    <text evidence="17">The sequence shown here is derived from an EMBL/GenBank/DDBJ whole genome shotgun (WGS) entry which is preliminary data.</text>
</comment>
<evidence type="ECO:0000256" key="9">
    <source>
        <dbReference type="ARBA" id="ARBA00023170"/>
    </source>
</evidence>
<keyword evidence="3" id="KW-0813">Transport</keyword>
<evidence type="ECO:0000256" key="3">
    <source>
        <dbReference type="ARBA" id="ARBA00022448"/>
    </source>
</evidence>
<feature type="transmembrane region" description="Helical" evidence="14">
    <location>
        <begin position="568"/>
        <end position="587"/>
    </location>
</feature>
<dbReference type="CDD" id="cd13686">
    <property type="entry name" value="GluR_Plant"/>
    <property type="match status" value="1"/>
</dbReference>
<evidence type="ECO:0000256" key="2">
    <source>
        <dbReference type="ARBA" id="ARBA00008685"/>
    </source>
</evidence>
<sequence length="1002" mass="111476">MIMAKQKTFCCLLRFLLVILWSEQVTMGKVIIRVGVVLDMNSAVGKTAASCISAAETDFYGRNADYRTRISLVTRDSKGDVVTAASAALDLMKNEEVEAIIGPQRSSEAKFVIELGAKTHVPILSFSATSPVLTPVQSNYFIRTAQSDSSQVEAIASIVKTYGWKEIVLIYEGTEYGVALVPYLLNAFHAIGTRVPYKSCIPSSFHDTEIMSELHKIKKESVFLVHMTASMGSRLFLLAKRAGMMSEGYAWLVTTGLSTLLDPVDAKVMDSMEGVLGVKPYVPKSIELEGCKSRWKRNFNSENLFGLWAYDTVWAIAMAVERAGIVHSRFLKQNASSRSVDLAALGISEMGPRLLKSILNTKFDGLSGKFQLVKGEMAPFAFEIFNVVGRSERVIGYWTQKGGLSQSLDSSSKISHSNSKTKLKQPIWPGGTTQQPKKLRIGVPVRSGFSEFIEVKRHQQSNEPIVSGFSAEVFRAVLDILPFPLPYDFIPFVNYSTGMSAGTYDVLLQQIKLQKFDAVVGDTTIVAYRSSYVDFTLPYSESGVTMVVLMKRDERDDMWIFLEPLTPTLWLVTGLAFFVTGLVVWVLEHRINREFRGTPEQQLGTVIWFSFSTLVFAHRERPENNLTRFVLIIWMFVVLIISQSYTASLASMLTVQRMHPAFVDVAEIKRNNYFVGHQKDSFVKDFLKKEFNFSDTMLKEYTTPEDYHEALSRGSHNGGVAAIFDEIPYVRRFLDDKSRCSKFQMVGPTYQTDGFGFVSNSLSLSEVVRTYAAFPLDSPLVSYFSRAILNVTEDRDKMEAIKRKSFGREITCEDQGPQTPSGGLRLSSFAGLFLISGVASISSLLIYIIRFLCSNYPASNTMHEEQSMWLRILEVAKRFDQKDPSVHRLRRSESRVHPVTGPENIGASPETGNVHEMTSNEGAEDIGENQNHDNLTSGNSGTNFIASNADTVAPNAPERNRASPDTACVHEMTSDEGAEVVVGDQNRGNPTSVNSGTNTNTM</sequence>
<dbReference type="InterPro" id="IPR001828">
    <property type="entry name" value="ANF_lig-bd_rcpt"/>
</dbReference>
<dbReference type="EMBL" id="JAAWWB010000012">
    <property type="protein sequence ID" value="KAG6770107.1"/>
    <property type="molecule type" value="Genomic_DNA"/>
</dbReference>
<evidence type="ECO:0000256" key="14">
    <source>
        <dbReference type="SAM" id="Phobius"/>
    </source>
</evidence>
<comment type="similarity">
    <text evidence="2">Belongs to the glutamate-gated ion channel (TC 1.A.10.1) family.</text>
</comment>
<keyword evidence="9" id="KW-0675">Receptor</keyword>
<accession>A0A8X8CXN2</accession>
<dbReference type="Pfam" id="PF00060">
    <property type="entry name" value="Lig_chan"/>
    <property type="match status" value="1"/>
</dbReference>
<evidence type="ECO:0000256" key="10">
    <source>
        <dbReference type="ARBA" id="ARBA00023180"/>
    </source>
</evidence>
<dbReference type="InterPro" id="IPR044440">
    <property type="entry name" value="GABAb_receptor_plant_PBP1"/>
</dbReference>
<evidence type="ECO:0000256" key="1">
    <source>
        <dbReference type="ARBA" id="ARBA00004141"/>
    </source>
</evidence>
<evidence type="ECO:0000256" key="15">
    <source>
        <dbReference type="SAM" id="SignalP"/>
    </source>
</evidence>
<feature type="transmembrane region" description="Helical" evidence="14">
    <location>
        <begin position="629"/>
        <end position="650"/>
    </location>
</feature>
<dbReference type="FunFam" id="3.40.190.10:FF:000291">
    <property type="entry name" value="Glutamate receptor"/>
    <property type="match status" value="1"/>
</dbReference>
<dbReference type="GO" id="GO:0016020">
    <property type="term" value="C:membrane"/>
    <property type="evidence" value="ECO:0007669"/>
    <property type="project" value="UniProtKB-SubCell"/>
</dbReference>
<evidence type="ECO:0000256" key="6">
    <source>
        <dbReference type="ARBA" id="ARBA00022989"/>
    </source>
</evidence>
<evidence type="ECO:0000313" key="17">
    <source>
        <dbReference type="EMBL" id="KAG6770107.1"/>
    </source>
</evidence>
<evidence type="ECO:0000313" key="18">
    <source>
        <dbReference type="Proteomes" id="UP000886885"/>
    </source>
</evidence>
<keyword evidence="5 15" id="KW-0732">Signal</keyword>
<feature type="region of interest" description="Disordered" evidence="13">
    <location>
        <begin position="978"/>
        <end position="1002"/>
    </location>
</feature>
<dbReference type="Pfam" id="PF01094">
    <property type="entry name" value="ANF_receptor"/>
    <property type="match status" value="1"/>
</dbReference>
<dbReference type="PIRSF" id="PIRSF037090">
    <property type="entry name" value="Iontro_Glu-like_rcpt_pln"/>
    <property type="match status" value="1"/>
</dbReference>
<keyword evidence="12" id="KW-0407">Ion channel</keyword>
<keyword evidence="18" id="KW-1185">Reference proteome</keyword>
<keyword evidence="10" id="KW-0325">Glycoprotein</keyword>
<evidence type="ECO:0000256" key="11">
    <source>
        <dbReference type="ARBA" id="ARBA00023286"/>
    </source>
</evidence>
<dbReference type="CDD" id="cd19990">
    <property type="entry name" value="PBP1_GABAb_receptor_plant"/>
    <property type="match status" value="1"/>
</dbReference>
<feature type="compositionally biased region" description="Polar residues" evidence="13">
    <location>
        <begin position="928"/>
        <end position="950"/>
    </location>
</feature>
<proteinExistence type="inferred from homology"/>
<dbReference type="InterPro" id="IPR017103">
    <property type="entry name" value="Iontropic_Glu_rcpt_pln"/>
</dbReference>
<dbReference type="SMART" id="SM00079">
    <property type="entry name" value="PBPe"/>
    <property type="match status" value="1"/>
</dbReference>
<organism evidence="17 18">
    <name type="scientific">Populus tomentosa</name>
    <name type="common">Chinese white poplar</name>
    <dbReference type="NCBI Taxonomy" id="118781"/>
    <lineage>
        <taxon>Eukaryota</taxon>
        <taxon>Viridiplantae</taxon>
        <taxon>Streptophyta</taxon>
        <taxon>Embryophyta</taxon>
        <taxon>Tracheophyta</taxon>
        <taxon>Spermatophyta</taxon>
        <taxon>Magnoliopsida</taxon>
        <taxon>eudicotyledons</taxon>
        <taxon>Gunneridae</taxon>
        <taxon>Pentapetalae</taxon>
        <taxon>rosids</taxon>
        <taxon>fabids</taxon>
        <taxon>Malpighiales</taxon>
        <taxon>Salicaceae</taxon>
        <taxon>Saliceae</taxon>
        <taxon>Populus</taxon>
    </lineage>
</organism>
<evidence type="ECO:0000256" key="4">
    <source>
        <dbReference type="ARBA" id="ARBA00022692"/>
    </source>
</evidence>
<feature type="chain" id="PRO_5036493102" description="Ionotropic glutamate receptor C-terminal domain-containing protein" evidence="15">
    <location>
        <begin position="29"/>
        <end position="1002"/>
    </location>
</feature>
<evidence type="ECO:0000259" key="16">
    <source>
        <dbReference type="SMART" id="SM00079"/>
    </source>
</evidence>
<keyword evidence="7" id="KW-0406">Ion transport</keyword>
<dbReference type="PANTHER" id="PTHR34836">
    <property type="entry name" value="OS06G0188250 PROTEIN"/>
    <property type="match status" value="1"/>
</dbReference>
<evidence type="ECO:0000256" key="8">
    <source>
        <dbReference type="ARBA" id="ARBA00023136"/>
    </source>
</evidence>
<protein>
    <recommendedName>
        <fullName evidence="16">Ionotropic glutamate receptor C-terminal domain-containing protein</fullName>
    </recommendedName>
</protein>
<keyword evidence="6 14" id="KW-1133">Transmembrane helix</keyword>
<dbReference type="InterPro" id="IPR015683">
    <property type="entry name" value="Ionotropic_Glu_rcpt"/>
</dbReference>
<evidence type="ECO:0000256" key="7">
    <source>
        <dbReference type="ARBA" id="ARBA00023065"/>
    </source>
</evidence>
<dbReference type="GO" id="GO:0015276">
    <property type="term" value="F:ligand-gated monoatomic ion channel activity"/>
    <property type="evidence" value="ECO:0007669"/>
    <property type="project" value="InterPro"/>
</dbReference>
<evidence type="ECO:0000256" key="13">
    <source>
        <dbReference type="SAM" id="MobiDB-lite"/>
    </source>
</evidence>
<feature type="region of interest" description="Disordered" evidence="13">
    <location>
        <begin position="409"/>
        <end position="436"/>
    </location>
</feature>
<feature type="compositionally biased region" description="Polar residues" evidence="13">
    <location>
        <begin position="986"/>
        <end position="1002"/>
    </location>
</feature>
<feature type="signal peptide" evidence="15">
    <location>
        <begin position="1"/>
        <end position="28"/>
    </location>
</feature>
<dbReference type="InterPro" id="IPR001320">
    <property type="entry name" value="Iontro_rcpt_C"/>
</dbReference>
<keyword evidence="8 14" id="KW-0472">Membrane</keyword>
<feature type="transmembrane region" description="Helical" evidence="14">
    <location>
        <begin position="829"/>
        <end position="849"/>
    </location>
</feature>